<dbReference type="EMBL" id="CP059269">
    <property type="protein sequence ID" value="QLQ79902.1"/>
    <property type="molecule type" value="Genomic_DNA"/>
</dbReference>
<evidence type="ECO:0000259" key="6">
    <source>
        <dbReference type="PROSITE" id="PS50030"/>
    </source>
</evidence>
<dbReference type="CDD" id="cd18791">
    <property type="entry name" value="SF2_C_RHA"/>
    <property type="match status" value="1"/>
</dbReference>
<dbReference type="SUPFAM" id="SSF54495">
    <property type="entry name" value="UBC-like"/>
    <property type="match status" value="1"/>
</dbReference>
<dbReference type="GO" id="GO:0022613">
    <property type="term" value="P:ribonucleoprotein complex biogenesis"/>
    <property type="evidence" value="ECO:0007669"/>
    <property type="project" value="UniProtKB-ARBA"/>
</dbReference>
<dbReference type="InterPro" id="IPR002464">
    <property type="entry name" value="DNA/RNA_helicase_DEAH_CS"/>
</dbReference>
<dbReference type="PROSITE" id="PS51192">
    <property type="entry name" value="HELICASE_ATP_BIND_1"/>
    <property type="match status" value="1"/>
</dbReference>
<dbReference type="GO" id="GO:0006396">
    <property type="term" value="P:RNA processing"/>
    <property type="evidence" value="ECO:0007669"/>
    <property type="project" value="UniProtKB-ARBA"/>
</dbReference>
<dbReference type="Pfam" id="PF00270">
    <property type="entry name" value="DEAD"/>
    <property type="match status" value="1"/>
</dbReference>
<dbReference type="GO" id="GO:0004386">
    <property type="term" value="F:helicase activity"/>
    <property type="evidence" value="ECO:0007669"/>
    <property type="project" value="UniProtKB-KW"/>
</dbReference>
<dbReference type="Pfam" id="PF05773">
    <property type="entry name" value="RWD"/>
    <property type="match status" value="1"/>
</dbReference>
<dbReference type="Gene3D" id="1.20.120.1080">
    <property type="match status" value="1"/>
</dbReference>
<gene>
    <name evidence="10" type="ORF">HG537_0C05500</name>
</gene>
<evidence type="ECO:0000256" key="1">
    <source>
        <dbReference type="ARBA" id="ARBA00022741"/>
    </source>
</evidence>
<dbReference type="PROSITE" id="PS50908">
    <property type="entry name" value="RWD"/>
    <property type="match status" value="1"/>
</dbReference>
<dbReference type="Pfam" id="PF00271">
    <property type="entry name" value="Helicase_C"/>
    <property type="match status" value="1"/>
</dbReference>
<dbReference type="Pfam" id="PF07717">
    <property type="entry name" value="OB_NTP_bind"/>
    <property type="match status" value="1"/>
</dbReference>
<proteinExistence type="predicted"/>
<keyword evidence="3" id="KW-0347">Helicase</keyword>
<feature type="domain" description="Helicase ATP-binding" evidence="8">
    <location>
        <begin position="607"/>
        <end position="775"/>
    </location>
</feature>
<dbReference type="GO" id="GO:0008186">
    <property type="term" value="F:ATP-dependent activity, acting on RNA"/>
    <property type="evidence" value="ECO:0007669"/>
    <property type="project" value="UniProtKB-ARBA"/>
</dbReference>
<dbReference type="Gene3D" id="3.10.110.10">
    <property type="entry name" value="Ubiquitin Conjugating Enzyme"/>
    <property type="match status" value="1"/>
</dbReference>
<dbReference type="GO" id="GO:1990904">
    <property type="term" value="C:ribonucleoprotein complex"/>
    <property type="evidence" value="ECO:0007669"/>
    <property type="project" value="UniProtKB-ARBA"/>
</dbReference>
<accession>A0A7H9HU68</accession>
<dbReference type="CDD" id="cd23827">
    <property type="entry name" value="RWD_YLR419W-like"/>
    <property type="match status" value="1"/>
</dbReference>
<evidence type="ECO:0000313" key="10">
    <source>
        <dbReference type="EMBL" id="QLQ79902.1"/>
    </source>
</evidence>
<dbReference type="PANTHER" id="PTHR18934:SF267">
    <property type="entry name" value="ATP-DEPENDENT RNA HELICASE YLR419W-RELATED"/>
    <property type="match status" value="1"/>
</dbReference>
<dbReference type="PROSITE" id="PS00690">
    <property type="entry name" value="DEAH_ATP_HELICASE"/>
    <property type="match status" value="1"/>
</dbReference>
<keyword evidence="2" id="KW-0378">Hydrolase</keyword>
<dbReference type="PROSITE" id="PS51194">
    <property type="entry name" value="HELICASE_CTER"/>
    <property type="match status" value="1"/>
</dbReference>
<dbReference type="InterPro" id="IPR014001">
    <property type="entry name" value="Helicase_ATP-bd"/>
</dbReference>
<dbReference type="SMART" id="SM00847">
    <property type="entry name" value="HA2"/>
    <property type="match status" value="1"/>
</dbReference>
<reference evidence="10 11" key="1">
    <citation type="submission" date="2020-06" db="EMBL/GenBank/DDBJ databases">
        <title>The yeast mating-type switching endonuclease HO is a domesticated member of an unorthodox homing genetic element family.</title>
        <authorList>
            <person name="Coughlan A.Y."/>
            <person name="Lombardi L."/>
            <person name="Braun-Galleani S."/>
            <person name="Martos A.R."/>
            <person name="Galeote V."/>
            <person name="Bigey F."/>
            <person name="Dequin S."/>
            <person name="Byrne K.P."/>
            <person name="Wolfe K.H."/>
        </authorList>
    </citation>
    <scope>NUCLEOTIDE SEQUENCE [LARGE SCALE GENOMIC DNA]</scope>
    <source>
        <strain evidence="10 11">CBS2947</strain>
    </source>
</reference>
<evidence type="ECO:0008006" key="12">
    <source>
        <dbReference type="Google" id="ProtNLM"/>
    </source>
</evidence>
<dbReference type="CDD" id="cd17917">
    <property type="entry name" value="DEXHc_RHA-like"/>
    <property type="match status" value="1"/>
</dbReference>
<dbReference type="InterPro" id="IPR011709">
    <property type="entry name" value="DEAD-box_helicase_OB_fold"/>
</dbReference>
<dbReference type="SUPFAM" id="SSF46934">
    <property type="entry name" value="UBA-like"/>
    <property type="match status" value="1"/>
</dbReference>
<dbReference type="InterPro" id="IPR001650">
    <property type="entry name" value="Helicase_C-like"/>
</dbReference>
<evidence type="ECO:0000259" key="9">
    <source>
        <dbReference type="PROSITE" id="PS51194"/>
    </source>
</evidence>
<keyword evidence="11" id="KW-1185">Reference proteome</keyword>
<dbReference type="CDD" id="cd14271">
    <property type="entry name" value="UBA_YLR419W_like"/>
    <property type="match status" value="1"/>
</dbReference>
<feature type="domain" description="UBA" evidence="6">
    <location>
        <begin position="356"/>
        <end position="397"/>
    </location>
</feature>
<evidence type="ECO:0000256" key="4">
    <source>
        <dbReference type="ARBA" id="ARBA00022840"/>
    </source>
</evidence>
<feature type="compositionally biased region" description="Basic and acidic residues" evidence="5">
    <location>
        <begin position="27"/>
        <end position="38"/>
    </location>
</feature>
<evidence type="ECO:0000256" key="5">
    <source>
        <dbReference type="SAM" id="MobiDB-lite"/>
    </source>
</evidence>
<dbReference type="OrthoDB" id="5600252at2759"/>
<evidence type="ECO:0000256" key="2">
    <source>
        <dbReference type="ARBA" id="ARBA00022801"/>
    </source>
</evidence>
<dbReference type="InterPro" id="IPR035467">
    <property type="entry name" value="YLR419W-like_UBA"/>
</dbReference>
<dbReference type="CDD" id="cd00048">
    <property type="entry name" value="DSRM_SF"/>
    <property type="match status" value="1"/>
</dbReference>
<dbReference type="GO" id="GO:0016787">
    <property type="term" value="F:hydrolase activity"/>
    <property type="evidence" value="ECO:0007669"/>
    <property type="project" value="UniProtKB-KW"/>
</dbReference>
<dbReference type="SMART" id="SM00591">
    <property type="entry name" value="RWD"/>
    <property type="match status" value="1"/>
</dbReference>
<dbReference type="SMART" id="SM00490">
    <property type="entry name" value="HELICc"/>
    <property type="match status" value="1"/>
</dbReference>
<evidence type="ECO:0000256" key="3">
    <source>
        <dbReference type="ARBA" id="ARBA00022806"/>
    </source>
</evidence>
<dbReference type="GO" id="GO:0003723">
    <property type="term" value="F:RNA binding"/>
    <property type="evidence" value="ECO:0007669"/>
    <property type="project" value="TreeGrafter"/>
</dbReference>
<dbReference type="InterPro" id="IPR027417">
    <property type="entry name" value="P-loop_NTPase"/>
</dbReference>
<keyword evidence="4" id="KW-0067">ATP-binding</keyword>
<feature type="domain" description="RWD" evidence="7">
    <location>
        <begin position="421"/>
        <end position="522"/>
    </location>
</feature>
<evidence type="ECO:0000259" key="8">
    <source>
        <dbReference type="PROSITE" id="PS51192"/>
    </source>
</evidence>
<dbReference type="PANTHER" id="PTHR18934">
    <property type="entry name" value="ATP-DEPENDENT RNA HELICASE"/>
    <property type="match status" value="1"/>
</dbReference>
<evidence type="ECO:0000259" key="7">
    <source>
        <dbReference type="PROSITE" id="PS50908"/>
    </source>
</evidence>
<organism evidence="10 11">
    <name type="scientific">Torulaspora globosa</name>
    <dbReference type="NCBI Taxonomy" id="48254"/>
    <lineage>
        <taxon>Eukaryota</taxon>
        <taxon>Fungi</taxon>
        <taxon>Dikarya</taxon>
        <taxon>Ascomycota</taxon>
        <taxon>Saccharomycotina</taxon>
        <taxon>Saccharomycetes</taxon>
        <taxon>Saccharomycetales</taxon>
        <taxon>Saccharomycetaceae</taxon>
        <taxon>Torulaspora</taxon>
    </lineage>
</organism>
<dbReference type="PROSITE" id="PS50030">
    <property type="entry name" value="UBA"/>
    <property type="match status" value="1"/>
</dbReference>
<dbReference type="InterPro" id="IPR056328">
    <property type="entry name" value="DSRM_DHX29"/>
</dbReference>
<dbReference type="Gene3D" id="3.40.50.300">
    <property type="entry name" value="P-loop containing nucleotide triphosphate hydrolases"/>
    <property type="match status" value="2"/>
</dbReference>
<name>A0A7H9HU68_9SACH</name>
<protein>
    <recommendedName>
        <fullName evidence="12">P-loop containing nucleoside triphosphate hydrolase protein</fullName>
    </recommendedName>
</protein>
<evidence type="ECO:0000313" key="11">
    <source>
        <dbReference type="Proteomes" id="UP000510647"/>
    </source>
</evidence>
<sequence>MAKKGKVSSKKAPSADGGNKKGQGKNPPEEPTEKDLRKAKQQANRAKIASSASWTGKLPHTLLHEFCQKRKWNKVEYDMMKIGDKGLVAISVISWTDPKSKETLTIKLSDPTYDKKSGEGLLIPQETPMEARHYAATVALYRLAYNTNMHMMLPPNHKKLWYELSDYRASIAKVNAYRCERLFNSDPFKTLVEDRKLMQQREKELESKKKQAEKELKPSMIISLSKNDSRNNLSATTLGKKTKLRTPVGFPTKVWENAVFVDLDESVRQMLETMLKANLDWMNRRIDPRAALLDERKALKSRLLSLSFREAHVEEAMAYKDPLSFLLFNLPEDDLPSFFHKRKEDTMNKVEITALPLAVRNKVDRLIESGVSKDEALFALQSSDMNENEAAGKLTEALYPRIDYDFTETISEAESIEVWNQELESLRCIYEDSISIIKPDSCYTIEIFKELRLKLKVYRTRQYPKSLPGIIVSTFEKGYKLPNYIKQQILSKLLENIYESNLVGDMLIYHVYEWLQDNMKRIIENPGPLISEKALQRSLINKNNKSMIDAKDQKKRQSRMRETKTLSDQALGELKEQHMRRVEEKAYQEMLKHRAKLPAWHKKKLIVELVMQNNVTLITGETGSGKSTQVVQFLLDGMILDPKKSAAQRIICTQPRRISAIGLAERVADERCVDCGEEVGYIIRGVNKTKKTTRIEFMTTGVLVRILQSDKSVLENSIVVIDEVHERSIDTDLIVILLKNFIGKIPGLKIVLMSATVDVEVFKQYFPNLATCHIEGRTFPIKDYFLDEVLDDLDFTIRKDKSSSYFDGEDIKEEFFRPTADCKFFNSGQINYDLVCQVVFHADKQLRALGNDGSIIVFLPGVAEINQCCSMILSNDVDERFIVLPLHSALTPDEQRRVFRRYPLKRKIVVSTNIAETSITIDDCVATIDAGRAKTMVYDPKDNTTRLIESFISKAEVKQRRGRAGRVREGISYKLFSKKLYEEKMVPMPKPEISRISLESLFISVKAMGIKDVKKFLSKGLEPPPAESLDKAAKILTTVGLLDDFDGSLTELGKFISLMPTMDSKHGKLLLYSIIFGVAEVGILLTSMLSTGSMPFIGGLENRDKIKSLLKRNESKGDLIAVCEIMKQYLEIKDRHQKAKFMKDNYLSYNKVKEILSAQAQYVSILKDIGFLPLKKDDAQYGDLNRNDGNLDVLKAIITGAFYPHVARVQLPDAKFLATSLGAIEKDPELKAIKLWIRNEKYIDYVQDSNGLPEEKPLPSTRAFLHPSSILFEGTEPSNEEIRTLVSGEEPFLKQGKTNALLQSPFIAFNTAQVTSKLYLRDATPTSALSLLLMGGPLNYEVNEREHSPGIVVDSWLPIRTWCKNAVLIKELRLLLDQAIKHKLQNPKYATGLMNNELNSADQILKSVEYIFTIA</sequence>
<keyword evidence="1" id="KW-0547">Nucleotide-binding</keyword>
<dbReference type="SMART" id="SM00487">
    <property type="entry name" value="DEXDc"/>
    <property type="match status" value="1"/>
</dbReference>
<dbReference type="GO" id="GO:0005634">
    <property type="term" value="C:nucleus"/>
    <property type="evidence" value="ECO:0007669"/>
    <property type="project" value="UniProtKB-ARBA"/>
</dbReference>
<dbReference type="InterPro" id="IPR011545">
    <property type="entry name" value="DEAD/DEAH_box_helicase_dom"/>
</dbReference>
<dbReference type="InterPro" id="IPR009060">
    <property type="entry name" value="UBA-like_sf"/>
</dbReference>
<dbReference type="SUPFAM" id="SSF52540">
    <property type="entry name" value="P-loop containing nucleoside triphosphate hydrolases"/>
    <property type="match status" value="1"/>
</dbReference>
<dbReference type="GO" id="GO:0005524">
    <property type="term" value="F:ATP binding"/>
    <property type="evidence" value="ECO:0007669"/>
    <property type="project" value="UniProtKB-KW"/>
</dbReference>
<dbReference type="InterPro" id="IPR015940">
    <property type="entry name" value="UBA"/>
</dbReference>
<feature type="domain" description="Helicase C-terminal" evidence="9">
    <location>
        <begin position="841"/>
        <end position="1009"/>
    </location>
</feature>
<dbReference type="Proteomes" id="UP000510647">
    <property type="component" value="Chromosome 3"/>
</dbReference>
<dbReference type="InterPro" id="IPR059023">
    <property type="entry name" value="RNA_hel_CTD"/>
</dbReference>
<dbReference type="InterPro" id="IPR007502">
    <property type="entry name" value="Helicase-assoc_dom"/>
</dbReference>
<dbReference type="InterPro" id="IPR006575">
    <property type="entry name" value="RWD_dom"/>
</dbReference>
<dbReference type="Pfam" id="PF26026">
    <property type="entry name" value="RNA_hel_CTD"/>
    <property type="match status" value="1"/>
</dbReference>
<dbReference type="InterPro" id="IPR016135">
    <property type="entry name" value="UBQ-conjugating_enzyme/RWD"/>
</dbReference>
<dbReference type="Pfam" id="PF24385">
    <property type="entry name" value="DSRM_DHX29"/>
    <property type="match status" value="1"/>
</dbReference>
<feature type="region of interest" description="Disordered" evidence="5">
    <location>
        <begin position="1"/>
        <end position="51"/>
    </location>
</feature>